<dbReference type="eggNOG" id="COG0702">
    <property type="taxonomic scope" value="Bacteria"/>
</dbReference>
<dbReference type="Gene3D" id="3.40.50.720">
    <property type="entry name" value="NAD(P)-binding Rossmann-like Domain"/>
    <property type="match status" value="1"/>
</dbReference>
<sequence>MKELTIIGATGKLAIPVINELLEKGVAIKAVVRDVIGAREKLPPAVDIVFGDLENVASLEAALQGTEYLYLNLGAPVPGEKFVAELHGVQNILKAAKGKLKQIIKIADLGTLHPEFHPSKTRHPGSVLRQQGHSLIKAAGIPLTTFNATWFINAIPWFVQGESLIIFGKHKAPMYWTNTVDLATYVFKAIGNKDAFDKDFALQGKEPIAYTEAAQKYVSAKNLPVQVVESPIPEVELGFLGDVLRYSESFEEKFQAQELYEVLGEPALSFTEAVEAV</sequence>
<proteinExistence type="predicted"/>
<dbReference type="InterPro" id="IPR016040">
    <property type="entry name" value="NAD(P)-bd_dom"/>
</dbReference>
<comment type="caution">
    <text evidence="2">The sequence shown here is derived from an EMBL/GenBank/DDBJ whole genome shotgun (WGS) entry which is preliminary data.</text>
</comment>
<dbReference type="EMBL" id="AAWS01000080">
    <property type="protein sequence ID" value="EAY24137.1"/>
    <property type="molecule type" value="Genomic_DNA"/>
</dbReference>
<evidence type="ECO:0000313" key="2">
    <source>
        <dbReference type="EMBL" id="EAY24137.1"/>
    </source>
</evidence>
<evidence type="ECO:0000259" key="1">
    <source>
        <dbReference type="Pfam" id="PF13460"/>
    </source>
</evidence>
<feature type="domain" description="NAD(P)-binding" evidence="1">
    <location>
        <begin position="8"/>
        <end position="132"/>
    </location>
</feature>
<dbReference type="Proteomes" id="UP000004095">
    <property type="component" value="Unassembled WGS sequence"/>
</dbReference>
<dbReference type="PANTHER" id="PTHR15020">
    <property type="entry name" value="FLAVIN REDUCTASE-RELATED"/>
    <property type="match status" value="1"/>
</dbReference>
<gene>
    <name evidence="2" type="ORF">M23134_00952</name>
</gene>
<evidence type="ECO:0000313" key="3">
    <source>
        <dbReference type="Proteomes" id="UP000004095"/>
    </source>
</evidence>
<reference evidence="2 3" key="1">
    <citation type="submission" date="2007-01" db="EMBL/GenBank/DDBJ databases">
        <authorList>
            <person name="Haygood M."/>
            <person name="Podell S."/>
            <person name="Anderson C."/>
            <person name="Hopkinson B."/>
            <person name="Roe K."/>
            <person name="Barbeau K."/>
            <person name="Gaasterland T."/>
            <person name="Ferriera S."/>
            <person name="Johnson J."/>
            <person name="Kravitz S."/>
            <person name="Beeson K."/>
            <person name="Sutton G."/>
            <person name="Rogers Y.-H."/>
            <person name="Friedman R."/>
            <person name="Frazier M."/>
            <person name="Venter J.C."/>
        </authorList>
    </citation>
    <scope>NUCLEOTIDE SEQUENCE [LARGE SCALE GENOMIC DNA]</scope>
    <source>
        <strain evidence="2 3">ATCC 23134</strain>
    </source>
</reference>
<dbReference type="Pfam" id="PF13460">
    <property type="entry name" value="NAD_binding_10"/>
    <property type="match status" value="1"/>
</dbReference>
<dbReference type="InterPro" id="IPR036291">
    <property type="entry name" value="NAD(P)-bd_dom_sf"/>
</dbReference>
<dbReference type="SUPFAM" id="SSF51735">
    <property type="entry name" value="NAD(P)-binding Rossmann-fold domains"/>
    <property type="match status" value="1"/>
</dbReference>
<dbReference type="AlphaFoldDB" id="A1ZZM9"/>
<keyword evidence="3" id="KW-1185">Reference proteome</keyword>
<accession>A1ZZM9</accession>
<name>A1ZZM9_MICM2</name>
<organism evidence="2 3">
    <name type="scientific">Microscilla marina ATCC 23134</name>
    <dbReference type="NCBI Taxonomy" id="313606"/>
    <lineage>
        <taxon>Bacteria</taxon>
        <taxon>Pseudomonadati</taxon>
        <taxon>Bacteroidota</taxon>
        <taxon>Cytophagia</taxon>
        <taxon>Cytophagales</taxon>
        <taxon>Microscillaceae</taxon>
        <taxon>Microscilla</taxon>
    </lineage>
</organism>
<dbReference type="PANTHER" id="PTHR15020:SF50">
    <property type="entry name" value="UPF0659 PROTEIN YMR090W"/>
    <property type="match status" value="1"/>
</dbReference>
<protein>
    <recommendedName>
        <fullName evidence="1">NAD(P)-binding domain-containing protein</fullName>
    </recommendedName>
</protein>